<evidence type="ECO:0000256" key="7">
    <source>
        <dbReference type="ARBA" id="ARBA00022801"/>
    </source>
</evidence>
<evidence type="ECO:0000256" key="5">
    <source>
        <dbReference type="ARBA" id="ARBA00022763"/>
    </source>
</evidence>
<evidence type="ECO:0000256" key="8">
    <source>
        <dbReference type="ARBA" id="ARBA00022833"/>
    </source>
</evidence>
<dbReference type="Proteomes" id="UP000287394">
    <property type="component" value="Chromosome"/>
</dbReference>
<keyword evidence="12" id="KW-0511">Multifunctional enzyme</keyword>
<proteinExistence type="inferred from homology"/>
<organism evidence="15 16">
    <name type="scientific">Capsulimonas corticalis</name>
    <dbReference type="NCBI Taxonomy" id="2219043"/>
    <lineage>
        <taxon>Bacteria</taxon>
        <taxon>Bacillati</taxon>
        <taxon>Armatimonadota</taxon>
        <taxon>Armatimonadia</taxon>
        <taxon>Capsulimonadales</taxon>
        <taxon>Capsulimonadaceae</taxon>
        <taxon>Capsulimonas</taxon>
    </lineage>
</organism>
<keyword evidence="9" id="KW-0238">DNA-binding</keyword>
<dbReference type="Pfam" id="PF06831">
    <property type="entry name" value="H2TH"/>
    <property type="match status" value="1"/>
</dbReference>
<protein>
    <recommendedName>
        <fullName evidence="3">DNA-(apurinic or apyrimidinic site) lyase</fullName>
        <ecNumber evidence="3">4.2.99.18</ecNumber>
    </recommendedName>
</protein>
<dbReference type="KEGG" id="ccot:CCAX7_18370"/>
<keyword evidence="11" id="KW-0456">Lyase</keyword>
<evidence type="ECO:0000256" key="2">
    <source>
        <dbReference type="ARBA" id="ARBA00009409"/>
    </source>
</evidence>
<keyword evidence="15" id="KW-0255">Endonuclease</keyword>
<comment type="cofactor">
    <cofactor evidence="1">
        <name>Zn(2+)</name>
        <dbReference type="ChEBI" id="CHEBI:29105"/>
    </cofactor>
</comment>
<evidence type="ECO:0000256" key="3">
    <source>
        <dbReference type="ARBA" id="ARBA00012720"/>
    </source>
</evidence>
<dbReference type="GO" id="GO:0140078">
    <property type="term" value="F:class I DNA-(apurinic or apyrimidinic site) endonuclease activity"/>
    <property type="evidence" value="ECO:0007669"/>
    <property type="project" value="UniProtKB-EC"/>
</dbReference>
<evidence type="ECO:0000256" key="12">
    <source>
        <dbReference type="ARBA" id="ARBA00023268"/>
    </source>
</evidence>
<dbReference type="PROSITE" id="PS01242">
    <property type="entry name" value="ZF_FPG_1"/>
    <property type="match status" value="1"/>
</dbReference>
<dbReference type="RefSeq" id="WP_165864631.1">
    <property type="nucleotide sequence ID" value="NZ_AP025739.1"/>
</dbReference>
<keyword evidence="10" id="KW-0234">DNA repair</keyword>
<keyword evidence="4" id="KW-0479">Metal-binding</keyword>
<dbReference type="AlphaFoldDB" id="A0A402D5H2"/>
<dbReference type="GO" id="GO:0006284">
    <property type="term" value="P:base-excision repair"/>
    <property type="evidence" value="ECO:0007669"/>
    <property type="project" value="InterPro"/>
</dbReference>
<evidence type="ECO:0000256" key="10">
    <source>
        <dbReference type="ARBA" id="ARBA00023204"/>
    </source>
</evidence>
<dbReference type="InterPro" id="IPR044090">
    <property type="entry name" value="Nei2_N"/>
</dbReference>
<comment type="catalytic activity">
    <reaction evidence="14">
        <text>2'-deoxyribonucleotide-(2'-deoxyribose 5'-phosphate)-2'-deoxyribonucleotide-DNA = a 3'-end 2'-deoxyribonucleotide-(2,3-dehydro-2,3-deoxyribose 5'-phosphate)-DNA + a 5'-end 5'-phospho-2'-deoxyribonucleoside-DNA + H(+)</text>
        <dbReference type="Rhea" id="RHEA:66592"/>
        <dbReference type="Rhea" id="RHEA-COMP:13180"/>
        <dbReference type="Rhea" id="RHEA-COMP:16897"/>
        <dbReference type="Rhea" id="RHEA-COMP:17067"/>
        <dbReference type="ChEBI" id="CHEBI:15378"/>
        <dbReference type="ChEBI" id="CHEBI:136412"/>
        <dbReference type="ChEBI" id="CHEBI:157695"/>
        <dbReference type="ChEBI" id="CHEBI:167181"/>
        <dbReference type="EC" id="4.2.99.18"/>
    </reaction>
</comment>
<keyword evidence="13" id="KW-0326">Glycosidase</keyword>
<sequence length="310" mass="34336">MPEGDTLFRAATVLRRALLNKTVTRFDSSVELVAGVAARQPIPGRTIHAVEARGKHLLIVFRDPQDMGSEPLPVPEALKLDLLRSDLVLHTHLRMTGSWHIYRPGEAWRKPAHYAKVVVATEDFVAPCFSAPVVELLSGRETARHPQLAALGPDAMTEAFDPSEARARLRRHADVPLGVALMNQRAMAGVGNVYKSEVMFLQRLSPFAPLKDLPDEQLDAVIAVSHKLMRANETNGARRTRFGLDQSQRLWVYGRSGEPCRQCGTTILMRRQGLDGRSTYYCPQCQNVAPFSGNTGAASAIEDNEETHQR</sequence>
<dbReference type="InterPro" id="IPR015886">
    <property type="entry name" value="H2TH_FPG"/>
</dbReference>
<dbReference type="InterPro" id="IPR015887">
    <property type="entry name" value="DNA_glyclase_Znf_dom_DNA_BS"/>
</dbReference>
<accession>A0A402D5H2</accession>
<dbReference type="PROSITE" id="PS51068">
    <property type="entry name" value="FPG_CAT"/>
    <property type="match status" value="1"/>
</dbReference>
<evidence type="ECO:0000256" key="14">
    <source>
        <dbReference type="ARBA" id="ARBA00044632"/>
    </source>
</evidence>
<evidence type="ECO:0000313" key="15">
    <source>
        <dbReference type="EMBL" id="BDI29786.1"/>
    </source>
</evidence>
<gene>
    <name evidence="15" type="primary">nei</name>
    <name evidence="15" type="ORF">CCAX7_18370</name>
</gene>
<dbReference type="SMART" id="SM01232">
    <property type="entry name" value="H2TH"/>
    <property type="match status" value="1"/>
</dbReference>
<evidence type="ECO:0000256" key="11">
    <source>
        <dbReference type="ARBA" id="ARBA00023239"/>
    </source>
</evidence>
<dbReference type="CDD" id="cd08971">
    <property type="entry name" value="AcNei2_N"/>
    <property type="match status" value="1"/>
</dbReference>
<dbReference type="GO" id="GO:0008270">
    <property type="term" value="F:zinc ion binding"/>
    <property type="evidence" value="ECO:0007669"/>
    <property type="project" value="UniProtKB-KW"/>
</dbReference>
<dbReference type="InterPro" id="IPR010979">
    <property type="entry name" value="Ribosomal_uS13-like_H2TH"/>
</dbReference>
<dbReference type="PROSITE" id="PS51066">
    <property type="entry name" value="ZF_FPG_2"/>
    <property type="match status" value="1"/>
</dbReference>
<dbReference type="InterPro" id="IPR035937">
    <property type="entry name" value="FPG_N"/>
</dbReference>
<dbReference type="InterPro" id="IPR012319">
    <property type="entry name" value="FPG_cat"/>
</dbReference>
<keyword evidence="6" id="KW-0863">Zinc-finger</keyword>
<dbReference type="Gene3D" id="3.20.190.10">
    <property type="entry name" value="MutM-like, N-terminal"/>
    <property type="match status" value="1"/>
</dbReference>
<dbReference type="SUPFAM" id="SSF81624">
    <property type="entry name" value="N-terminal domain of MutM-like DNA repair proteins"/>
    <property type="match status" value="1"/>
</dbReference>
<name>A0A402D5H2_9BACT</name>
<dbReference type="InterPro" id="IPR010663">
    <property type="entry name" value="Znf_FPG/IleRS"/>
</dbReference>
<dbReference type="GO" id="GO:0003684">
    <property type="term" value="F:damaged DNA binding"/>
    <property type="evidence" value="ECO:0007669"/>
    <property type="project" value="InterPro"/>
</dbReference>
<dbReference type="GO" id="GO:0000703">
    <property type="term" value="F:oxidized pyrimidine nucleobase lesion DNA N-glycosylase activity"/>
    <property type="evidence" value="ECO:0007669"/>
    <property type="project" value="TreeGrafter"/>
</dbReference>
<reference evidence="15 16" key="1">
    <citation type="journal article" date="2019" name="Int. J. Syst. Evol. Microbiol.">
        <title>Capsulimonas corticalis gen. nov., sp. nov., an aerobic capsulated bacterium, of a novel bacterial order, Capsulimonadales ord. nov., of the class Armatimonadia of the phylum Armatimonadetes.</title>
        <authorList>
            <person name="Li J."/>
            <person name="Kudo C."/>
            <person name="Tonouchi A."/>
        </authorList>
    </citation>
    <scope>NUCLEOTIDE SEQUENCE [LARGE SCALE GENOMIC DNA]</scope>
    <source>
        <strain evidence="15 16">AX-7</strain>
    </source>
</reference>
<evidence type="ECO:0000256" key="1">
    <source>
        <dbReference type="ARBA" id="ARBA00001947"/>
    </source>
</evidence>
<evidence type="ECO:0000256" key="6">
    <source>
        <dbReference type="ARBA" id="ARBA00022771"/>
    </source>
</evidence>
<keyword evidence="8" id="KW-0862">Zinc</keyword>
<dbReference type="PANTHER" id="PTHR42697:SF1">
    <property type="entry name" value="ENDONUCLEASE 8"/>
    <property type="match status" value="1"/>
</dbReference>
<dbReference type="EMBL" id="AP025739">
    <property type="protein sequence ID" value="BDI29786.1"/>
    <property type="molecule type" value="Genomic_DNA"/>
</dbReference>
<dbReference type="SMART" id="SM00898">
    <property type="entry name" value="Fapy_DNA_glyco"/>
    <property type="match status" value="1"/>
</dbReference>
<evidence type="ECO:0000256" key="9">
    <source>
        <dbReference type="ARBA" id="ARBA00023125"/>
    </source>
</evidence>
<dbReference type="SUPFAM" id="SSF57716">
    <property type="entry name" value="Glucocorticoid receptor-like (DNA-binding domain)"/>
    <property type="match status" value="1"/>
</dbReference>
<dbReference type="SUPFAM" id="SSF46946">
    <property type="entry name" value="S13-like H2TH domain"/>
    <property type="match status" value="1"/>
</dbReference>
<keyword evidence="16" id="KW-1185">Reference proteome</keyword>
<evidence type="ECO:0000256" key="4">
    <source>
        <dbReference type="ARBA" id="ARBA00022723"/>
    </source>
</evidence>
<keyword evidence="15" id="KW-0540">Nuclease</keyword>
<dbReference type="InterPro" id="IPR000214">
    <property type="entry name" value="Znf_DNA_glyclase/AP_lyase"/>
</dbReference>
<keyword evidence="7" id="KW-0378">Hydrolase</keyword>
<dbReference type="EC" id="4.2.99.18" evidence="3"/>
<comment type="similarity">
    <text evidence="2">Belongs to the FPG family.</text>
</comment>
<keyword evidence="5" id="KW-0227">DNA damage</keyword>
<evidence type="ECO:0000313" key="16">
    <source>
        <dbReference type="Proteomes" id="UP000287394"/>
    </source>
</evidence>
<dbReference type="Pfam" id="PF06827">
    <property type="entry name" value="zf-FPG_IleRS"/>
    <property type="match status" value="1"/>
</dbReference>
<dbReference type="PANTHER" id="PTHR42697">
    <property type="entry name" value="ENDONUCLEASE 8"/>
    <property type="match status" value="1"/>
</dbReference>
<evidence type="ECO:0000256" key="13">
    <source>
        <dbReference type="ARBA" id="ARBA00023295"/>
    </source>
</evidence>
<dbReference type="Gene3D" id="1.10.8.50">
    <property type="match status" value="1"/>
</dbReference>
<dbReference type="Pfam" id="PF01149">
    <property type="entry name" value="Fapy_DNA_glyco"/>
    <property type="match status" value="1"/>
</dbReference>